<feature type="compositionally biased region" description="Basic and acidic residues" evidence="6">
    <location>
        <begin position="1082"/>
        <end position="1099"/>
    </location>
</feature>
<comment type="caution">
    <text evidence="8">The sequence shown here is derived from an EMBL/GenBank/DDBJ whole genome shotgun (WGS) entry which is preliminary data.</text>
</comment>
<dbReference type="PROSITE" id="PS00107">
    <property type="entry name" value="PROTEIN_KINASE_ATP"/>
    <property type="match status" value="1"/>
</dbReference>
<evidence type="ECO:0000256" key="2">
    <source>
        <dbReference type="ARBA" id="ARBA00022741"/>
    </source>
</evidence>
<evidence type="ECO:0000256" key="3">
    <source>
        <dbReference type="ARBA" id="ARBA00022777"/>
    </source>
</evidence>
<evidence type="ECO:0000256" key="4">
    <source>
        <dbReference type="ARBA" id="ARBA00022840"/>
    </source>
</evidence>
<keyword evidence="1" id="KW-0808">Transferase</keyword>
<evidence type="ECO:0000259" key="7">
    <source>
        <dbReference type="PROSITE" id="PS50011"/>
    </source>
</evidence>
<evidence type="ECO:0000256" key="1">
    <source>
        <dbReference type="ARBA" id="ARBA00022679"/>
    </source>
</evidence>
<evidence type="ECO:0000313" key="9">
    <source>
        <dbReference type="Proteomes" id="UP001057375"/>
    </source>
</evidence>
<dbReference type="InterPro" id="IPR045269">
    <property type="entry name" value="Atg1-like"/>
</dbReference>
<gene>
    <name evidence="8" type="ORF">ADUPG1_008283</name>
</gene>
<dbReference type="Pfam" id="PF00069">
    <property type="entry name" value="Pkinase"/>
    <property type="match status" value="1"/>
</dbReference>
<dbReference type="Gene3D" id="1.10.510.10">
    <property type="entry name" value="Transferase(Phosphotransferase) domain 1"/>
    <property type="match status" value="2"/>
</dbReference>
<dbReference type="PANTHER" id="PTHR24348:SF22">
    <property type="entry name" value="NON-SPECIFIC SERINE_THREONINE PROTEIN KINASE"/>
    <property type="match status" value="1"/>
</dbReference>
<feature type="compositionally biased region" description="Low complexity" evidence="6">
    <location>
        <begin position="1119"/>
        <end position="1129"/>
    </location>
</feature>
<feature type="region of interest" description="Disordered" evidence="6">
    <location>
        <begin position="1082"/>
        <end position="1129"/>
    </location>
</feature>
<protein>
    <recommendedName>
        <fullName evidence="7">Protein kinase domain-containing protein</fullName>
    </recommendedName>
</protein>
<evidence type="ECO:0000256" key="6">
    <source>
        <dbReference type="SAM" id="MobiDB-lite"/>
    </source>
</evidence>
<organism evidence="8 9">
    <name type="scientific">Aduncisulcus paluster</name>
    <dbReference type="NCBI Taxonomy" id="2918883"/>
    <lineage>
        <taxon>Eukaryota</taxon>
        <taxon>Metamonada</taxon>
        <taxon>Carpediemonas-like organisms</taxon>
        <taxon>Aduncisulcus</taxon>
    </lineage>
</organism>
<dbReference type="SUPFAM" id="SSF56112">
    <property type="entry name" value="Protein kinase-like (PK-like)"/>
    <property type="match status" value="1"/>
</dbReference>
<feature type="binding site" evidence="5">
    <location>
        <position position="734"/>
    </location>
    <ligand>
        <name>ATP</name>
        <dbReference type="ChEBI" id="CHEBI:30616"/>
    </ligand>
</feature>
<keyword evidence="3" id="KW-0418">Kinase</keyword>
<dbReference type="SMART" id="SM00220">
    <property type="entry name" value="S_TKc"/>
    <property type="match status" value="1"/>
</dbReference>
<keyword evidence="9" id="KW-1185">Reference proteome</keyword>
<dbReference type="Proteomes" id="UP001057375">
    <property type="component" value="Unassembled WGS sequence"/>
</dbReference>
<feature type="domain" description="Protein kinase" evidence="7">
    <location>
        <begin position="705"/>
        <end position="1051"/>
    </location>
</feature>
<dbReference type="PROSITE" id="PS00108">
    <property type="entry name" value="PROTEIN_KINASE_ST"/>
    <property type="match status" value="1"/>
</dbReference>
<evidence type="ECO:0000256" key="5">
    <source>
        <dbReference type="PROSITE-ProRule" id="PRU10141"/>
    </source>
</evidence>
<dbReference type="EMBL" id="BQXS01010911">
    <property type="protein sequence ID" value="GKT35042.1"/>
    <property type="molecule type" value="Genomic_DNA"/>
</dbReference>
<reference evidence="8" key="1">
    <citation type="submission" date="2022-03" db="EMBL/GenBank/DDBJ databases">
        <title>Draft genome sequence of Aduncisulcus paluster, a free-living microaerophilic Fornicata.</title>
        <authorList>
            <person name="Yuyama I."/>
            <person name="Kume K."/>
            <person name="Tamura T."/>
            <person name="Inagaki Y."/>
            <person name="Hashimoto T."/>
        </authorList>
    </citation>
    <scope>NUCLEOTIDE SEQUENCE</scope>
    <source>
        <strain evidence="8">NY0171</strain>
    </source>
</reference>
<dbReference type="PROSITE" id="PS50011">
    <property type="entry name" value="PROTEIN_KINASE_DOM"/>
    <property type="match status" value="1"/>
</dbReference>
<feature type="region of interest" description="Disordered" evidence="6">
    <location>
        <begin position="1142"/>
        <end position="1200"/>
    </location>
</feature>
<dbReference type="PANTHER" id="PTHR24348">
    <property type="entry name" value="SERINE/THREONINE-PROTEIN KINASE UNC-51-RELATED"/>
    <property type="match status" value="1"/>
</dbReference>
<feature type="compositionally biased region" description="Polar residues" evidence="6">
    <location>
        <begin position="1149"/>
        <end position="1172"/>
    </location>
</feature>
<dbReference type="InterPro" id="IPR008271">
    <property type="entry name" value="Ser/Thr_kinase_AS"/>
</dbReference>
<sequence length="1220" mass="138742">LRESIEEQWSKAPTIKSEFVNSGDASAIPIPRDNAAVNNPSFEMVKGKHDLYCQESKEYDQSEEAQKMLKCEGRVELSHLSIPFPSPSPMKGAYICVEKDSSSPSLRFTFTDCDGKKTSKKYEFIRPKHRFEWHFLPIDLDNVVLCEIEGKGMWKRKDSRYFNIHSLVFLRESIEEQWSKAPTIKSEFVNSGDASAIPIPRDNAAVNNPSFEMVKGKHDLYCQESKEYDQSEEAQKMLKCEGRVELSHLSIPFPSPSPMKGAYICVEKDSSSPSLRFTFTDCDGKKTSKKYEFIKPKHLYEWHFLPIDLDNVVLCEIEGKGMWEEENSRCFEIFSLVFLQQRILSGKAEYIYNGDYSCIPIPRDDPTFISPVFIEINARKKQNYGYVDTSEFVQAMMKGLDIFHNSEFSNISIPFKPSSTSIKCAYVCLPSRKSSSLTFTFTSSNGSKISYLYEFDAESEDRWFKLSIGLSDIISCDIKGDEEEMENFGIISLAFYREDTPDEYIARKKQRIYLEELWLKSPPVIAMSVTKEIVDSIDDTSIINSSFSDVTCKNDVYCKESGRYDRSLEAQKMLKGEGIVYSLSHLSIPFPSLNSIKGAYIAVSKYYLPGLLFTFTLSNGKKISKRYEFTDLQKSEYYFFLPIELSKVDLCEIQGKGTWEHDKGRRTFQITSLIFIKGEDIPPLPSDSTKLIKHDSFTLTSSATIIHQCIIGRGGFGEVVLVKVDGIPFPCVLKKMLREADERVVKDCRKEFKMQLKLFTNGKCFNRISRPLYILDLLDADMKGEYGFIMEYCAGGSVSAFARSWCDDGKYVSDIGDADDSEDSDSSCISDSDSKYDIDTTHFDPMRLNPVKVSALCVGMIECLDDVFRAKKSLVHRDVKPDNFLVRVDPDSKKFIFPSSSTKQEKRLSQPKPSACGTLVYNSYETLCEGRQTQKSDGYSLGMSILSLFLCEQPFTSLPIFREVYRKVRMGEASYFDIMIELKHLMENDMCQRLSRSSLFKSLLIIDDGKYKLVHKVLNEIFTGLTQLDEDERMSVHKARKKVQSIKHLLPQIGEGFECPSIEDIVKRQLAEYDGNAGIIEEVKKDESEKQKQDSESSPRHATPTLTTTSLSEMEKKGSGIPSFPSQLSSSIISRDPLIEEEREHDTSILASSKDTSSLSAMSSIHSTQFQSSEHDKEHDKDHDKQHDTPHEHFITFSSTPPVDEILRAGTNLSLLFESS</sequence>
<accession>A0ABQ5KRD7</accession>
<keyword evidence="4 5" id="KW-0067">ATP-binding</keyword>
<feature type="compositionally biased region" description="Basic and acidic residues" evidence="6">
    <location>
        <begin position="1173"/>
        <end position="1194"/>
    </location>
</feature>
<dbReference type="InterPro" id="IPR000719">
    <property type="entry name" value="Prot_kinase_dom"/>
</dbReference>
<name>A0ABQ5KRD7_9EUKA</name>
<keyword evidence="2 5" id="KW-0547">Nucleotide-binding</keyword>
<feature type="non-terminal residue" evidence="8">
    <location>
        <position position="1"/>
    </location>
</feature>
<dbReference type="InterPro" id="IPR011009">
    <property type="entry name" value="Kinase-like_dom_sf"/>
</dbReference>
<evidence type="ECO:0000313" key="8">
    <source>
        <dbReference type="EMBL" id="GKT35042.1"/>
    </source>
</evidence>
<proteinExistence type="predicted"/>
<dbReference type="InterPro" id="IPR017441">
    <property type="entry name" value="Protein_kinase_ATP_BS"/>
</dbReference>